<name>A0ABR0XBS7_REHGL</name>
<dbReference type="Proteomes" id="UP001318860">
    <property type="component" value="Unassembled WGS sequence"/>
</dbReference>
<dbReference type="SUPFAM" id="SSF50998">
    <property type="entry name" value="Quinoprotein alcohol dehydrogenase-like"/>
    <property type="match status" value="1"/>
</dbReference>
<feature type="transmembrane region" description="Helical" evidence="2">
    <location>
        <begin position="103"/>
        <end position="122"/>
    </location>
</feature>
<accession>A0ABR0XBS7</accession>
<protein>
    <submittedName>
        <fullName evidence="3">Uncharacterized protein</fullName>
    </submittedName>
</protein>
<keyword evidence="2" id="KW-0472">Membrane</keyword>
<keyword evidence="2" id="KW-0812">Transmembrane</keyword>
<sequence>MSNNKEKEGVQSGRQENPLENEVAAQIKRGYLKYLYQFVYAPGNVNPTGIVAPPPPGQGQQVVRASGVAPPIGAYQGPPRTASATQHGTEVLHQRSKMPFCPARLAIGGFAVTVVIGYFTLYSKKKAEATALDVAKVATANTENTRPKVEGGDNGGEFEGPSSSRIRMRSRVWPEPFVEALAFQAANDASNIAGRLAAAQPLFNIFQMIRLIFSNHIVLVCSTWRAISRSELLWQNLTRRIWNIRHLVRDTWREEYIYRHRTANNFRLGRYIYTTLHFIPPDNNNDGLSCRRLALSDHHLAAGFSDGGVHLFHLPSRLHFSTFYPQHRDRLGRFSSSVSGIILSDTRLVFATLDGDIHAAVINGVAVLRRAHMGDVVNDGALVDFTGSSRWWVGLYAGVPGRAFHIWNSETEELVFVGGSLTDPEAVMGWHLLTEITDLIGRVRITSHENAVACTSLRVIVFDLQNQGVVLGEEEFRRGIIVGSFDSNGESTLIADGRGRGSVRRAVDLEEVCRFTVRGASQQRGRILGCVNGGYGVIFVGGVIRVWEIEHGQSLYSFRERIGECNAIVADERCVAACSSDGVIHVWDFGAQ</sequence>
<dbReference type="InterPro" id="IPR019775">
    <property type="entry name" value="WD40_repeat_CS"/>
</dbReference>
<evidence type="ECO:0000256" key="1">
    <source>
        <dbReference type="SAM" id="MobiDB-lite"/>
    </source>
</evidence>
<dbReference type="InterPro" id="IPR036047">
    <property type="entry name" value="F-box-like_dom_sf"/>
</dbReference>
<dbReference type="EMBL" id="JABTTQ020000005">
    <property type="protein sequence ID" value="KAK6156615.1"/>
    <property type="molecule type" value="Genomic_DNA"/>
</dbReference>
<organism evidence="3 4">
    <name type="scientific">Rehmannia glutinosa</name>
    <name type="common">Chinese foxglove</name>
    <dbReference type="NCBI Taxonomy" id="99300"/>
    <lineage>
        <taxon>Eukaryota</taxon>
        <taxon>Viridiplantae</taxon>
        <taxon>Streptophyta</taxon>
        <taxon>Embryophyta</taxon>
        <taxon>Tracheophyta</taxon>
        <taxon>Spermatophyta</taxon>
        <taxon>Magnoliopsida</taxon>
        <taxon>eudicotyledons</taxon>
        <taxon>Gunneridae</taxon>
        <taxon>Pentapetalae</taxon>
        <taxon>asterids</taxon>
        <taxon>lamiids</taxon>
        <taxon>Lamiales</taxon>
        <taxon>Orobanchaceae</taxon>
        <taxon>Rehmannieae</taxon>
        <taxon>Rehmannia</taxon>
    </lineage>
</organism>
<evidence type="ECO:0000256" key="2">
    <source>
        <dbReference type="SAM" id="Phobius"/>
    </source>
</evidence>
<feature type="region of interest" description="Disordered" evidence="1">
    <location>
        <begin position="144"/>
        <end position="163"/>
    </location>
</feature>
<gene>
    <name evidence="3" type="ORF">DH2020_010863</name>
</gene>
<dbReference type="SUPFAM" id="SSF81383">
    <property type="entry name" value="F-box domain"/>
    <property type="match status" value="1"/>
</dbReference>
<dbReference type="PROSITE" id="PS00678">
    <property type="entry name" value="WD_REPEATS_1"/>
    <property type="match status" value="1"/>
</dbReference>
<keyword evidence="2" id="KW-1133">Transmembrane helix</keyword>
<evidence type="ECO:0000313" key="4">
    <source>
        <dbReference type="Proteomes" id="UP001318860"/>
    </source>
</evidence>
<comment type="caution">
    <text evidence="3">The sequence shown here is derived from an EMBL/GenBank/DDBJ whole genome shotgun (WGS) entry which is preliminary data.</text>
</comment>
<reference evidence="3 4" key="1">
    <citation type="journal article" date="2021" name="Comput. Struct. Biotechnol. J.">
        <title>De novo genome assembly of the potent medicinal plant Rehmannia glutinosa using nanopore technology.</title>
        <authorList>
            <person name="Ma L."/>
            <person name="Dong C."/>
            <person name="Song C."/>
            <person name="Wang X."/>
            <person name="Zheng X."/>
            <person name="Niu Y."/>
            <person name="Chen S."/>
            <person name="Feng W."/>
        </authorList>
    </citation>
    <scope>NUCLEOTIDE SEQUENCE [LARGE SCALE GENOMIC DNA]</scope>
    <source>
        <strain evidence="3">DH-2019</strain>
    </source>
</reference>
<dbReference type="InterPro" id="IPR015943">
    <property type="entry name" value="WD40/YVTN_repeat-like_dom_sf"/>
</dbReference>
<dbReference type="PANTHER" id="PTHR19855:SF31">
    <property type="entry name" value="TRANSCRIPTIONAL REGULATOR STERILE APETALA"/>
    <property type="match status" value="1"/>
</dbReference>
<evidence type="ECO:0000313" key="3">
    <source>
        <dbReference type="EMBL" id="KAK6156615.1"/>
    </source>
</evidence>
<keyword evidence="4" id="KW-1185">Reference proteome</keyword>
<dbReference type="PANTHER" id="PTHR19855">
    <property type="entry name" value="WD40 REPEAT PROTEIN 12, 37"/>
    <property type="match status" value="1"/>
</dbReference>
<dbReference type="Gene3D" id="1.20.1280.50">
    <property type="match status" value="1"/>
</dbReference>
<proteinExistence type="predicted"/>
<dbReference type="Gene3D" id="2.130.10.10">
    <property type="entry name" value="YVTN repeat-like/Quinoprotein amine dehydrogenase"/>
    <property type="match status" value="1"/>
</dbReference>
<dbReference type="InterPro" id="IPR011047">
    <property type="entry name" value="Quinoprotein_ADH-like_sf"/>
</dbReference>